<protein>
    <submittedName>
        <fullName evidence="9">Rieske (2Fe-2S) domain-containing protein</fullName>
    </submittedName>
</protein>
<feature type="transmembrane region" description="Helical" evidence="7">
    <location>
        <begin position="106"/>
        <end position="127"/>
    </location>
</feature>
<dbReference type="AlphaFoldDB" id="A0AB38D7L1"/>
<keyword evidence="7" id="KW-0472">Membrane</keyword>
<evidence type="ECO:0000256" key="5">
    <source>
        <dbReference type="ARBA" id="ARBA00023014"/>
    </source>
</evidence>
<name>A0AB38D7L1_9MYCO</name>
<evidence type="ECO:0000313" key="9">
    <source>
        <dbReference type="EMBL" id="SIC27287.1"/>
    </source>
</evidence>
<comment type="caution">
    <text evidence="9">The sequence shown here is derived from an EMBL/GenBank/DDBJ whole genome shotgun (WGS) entry which is preliminary data.</text>
</comment>
<organism evidence="9 10">
    <name type="scientific">Mycobacteroides abscessus subsp. abscessus</name>
    <dbReference type="NCBI Taxonomy" id="1185650"/>
    <lineage>
        <taxon>Bacteria</taxon>
        <taxon>Bacillati</taxon>
        <taxon>Actinomycetota</taxon>
        <taxon>Actinomycetes</taxon>
        <taxon>Mycobacteriales</taxon>
        <taxon>Mycobacteriaceae</taxon>
        <taxon>Mycobacteroides</taxon>
        <taxon>Mycobacteroides abscessus</taxon>
    </lineage>
</organism>
<dbReference type="InterPro" id="IPR036922">
    <property type="entry name" value="Rieske_2Fe-2S_sf"/>
</dbReference>
<dbReference type="EMBL" id="FSHM01000019">
    <property type="protein sequence ID" value="SIC27287.1"/>
    <property type="molecule type" value="Genomic_DNA"/>
</dbReference>
<dbReference type="InterPro" id="IPR019251">
    <property type="entry name" value="DUF2231_TM"/>
</dbReference>
<reference evidence="9 10" key="1">
    <citation type="submission" date="2016-11" db="EMBL/GenBank/DDBJ databases">
        <authorList>
            <consortium name="Pathogen Informatics"/>
        </authorList>
    </citation>
    <scope>NUCLEOTIDE SEQUENCE [LARGE SCALE GENOMIC DNA]</scope>
    <source>
        <strain evidence="9 10">104</strain>
    </source>
</reference>
<feature type="transmembrane region" description="Helical" evidence="7">
    <location>
        <begin position="139"/>
        <end position="158"/>
    </location>
</feature>
<dbReference type="GO" id="GO:0016705">
    <property type="term" value="F:oxidoreductase activity, acting on paired donors, with incorporation or reduction of molecular oxygen"/>
    <property type="evidence" value="ECO:0007669"/>
    <property type="project" value="UniProtKB-ARBA"/>
</dbReference>
<dbReference type="Proteomes" id="UP000185210">
    <property type="component" value="Unassembled WGS sequence"/>
</dbReference>
<keyword evidence="3" id="KW-0560">Oxidoreductase</keyword>
<dbReference type="Pfam" id="PF00355">
    <property type="entry name" value="Rieske"/>
    <property type="match status" value="1"/>
</dbReference>
<sequence length="375" mass="40159">MVDHTECTHPHRTRRWGRSVLTSIGRQEWLDRPSYRLENVLSFGYNAFGGARNRVTNALNGVWLGHPVHPPLASLASGVLAATMALDALAVGDVVTGRRTPGAHRLATYTLGVGIAANVGAAATGITDWQHTHEQDRRIGLVHGLLNMTATALYGFSWQSRRRGHRLRGITLSTIGYTISLGSGYLGGHLVFASGIGTDMSGPRLAARTWTPVLPEHMLPDGALRHVEADGFGIVLGRDDQSVIAVGPYCPHLAAPMADGWIDRGRIVCPWHGSQFDTSTGAVVRGPASTPLPCYHTRINNGYIEVRTQTTPQAASTESAALENASEPTTCNRPGPAGAASQRTGAGKKHSEQDQPAISPPSHNRSDQTHERQTP</sequence>
<accession>A0AB38D7L1</accession>
<dbReference type="SUPFAM" id="SSF50022">
    <property type="entry name" value="ISP domain"/>
    <property type="match status" value="1"/>
</dbReference>
<dbReference type="PANTHER" id="PTHR21266">
    <property type="entry name" value="IRON-SULFUR DOMAIN CONTAINING PROTEIN"/>
    <property type="match status" value="1"/>
</dbReference>
<keyword evidence="4" id="KW-0408">Iron</keyword>
<dbReference type="GO" id="GO:0004497">
    <property type="term" value="F:monooxygenase activity"/>
    <property type="evidence" value="ECO:0007669"/>
    <property type="project" value="UniProtKB-ARBA"/>
</dbReference>
<dbReference type="GO" id="GO:0051537">
    <property type="term" value="F:2 iron, 2 sulfur cluster binding"/>
    <property type="evidence" value="ECO:0007669"/>
    <property type="project" value="UniProtKB-KW"/>
</dbReference>
<dbReference type="PANTHER" id="PTHR21266:SF60">
    <property type="entry name" value="3-KETOSTEROID-9-ALPHA-MONOOXYGENASE, OXYGENASE COMPONENT"/>
    <property type="match status" value="1"/>
</dbReference>
<feature type="region of interest" description="Disordered" evidence="6">
    <location>
        <begin position="310"/>
        <end position="375"/>
    </location>
</feature>
<dbReference type="RefSeq" id="WP_330359385.1">
    <property type="nucleotide sequence ID" value="NZ_FSEB01000015.1"/>
</dbReference>
<proteinExistence type="predicted"/>
<evidence type="ECO:0000256" key="1">
    <source>
        <dbReference type="ARBA" id="ARBA00022714"/>
    </source>
</evidence>
<feature type="domain" description="Rieske" evidence="8">
    <location>
        <begin position="210"/>
        <end position="306"/>
    </location>
</feature>
<evidence type="ECO:0000256" key="7">
    <source>
        <dbReference type="SAM" id="Phobius"/>
    </source>
</evidence>
<dbReference type="GO" id="GO:0046872">
    <property type="term" value="F:metal ion binding"/>
    <property type="evidence" value="ECO:0007669"/>
    <property type="project" value="UniProtKB-KW"/>
</dbReference>
<dbReference type="PROSITE" id="PS51296">
    <property type="entry name" value="RIESKE"/>
    <property type="match status" value="1"/>
</dbReference>
<dbReference type="InterPro" id="IPR050584">
    <property type="entry name" value="Cholesterol_7-desaturase"/>
</dbReference>
<keyword evidence="5" id="KW-0411">Iron-sulfur</keyword>
<keyword evidence="7" id="KW-1133">Transmembrane helix</keyword>
<dbReference type="Pfam" id="PF09990">
    <property type="entry name" value="DUF2231"/>
    <property type="match status" value="1"/>
</dbReference>
<evidence type="ECO:0000256" key="4">
    <source>
        <dbReference type="ARBA" id="ARBA00023004"/>
    </source>
</evidence>
<evidence type="ECO:0000313" key="10">
    <source>
        <dbReference type="Proteomes" id="UP000185210"/>
    </source>
</evidence>
<gene>
    <name evidence="9" type="primary">ndoA</name>
    <name evidence="9" type="ORF">SAMEA2070301_05668</name>
</gene>
<evidence type="ECO:0000256" key="3">
    <source>
        <dbReference type="ARBA" id="ARBA00023002"/>
    </source>
</evidence>
<evidence type="ECO:0000256" key="2">
    <source>
        <dbReference type="ARBA" id="ARBA00022723"/>
    </source>
</evidence>
<dbReference type="InterPro" id="IPR017941">
    <property type="entry name" value="Rieske_2Fe-2S"/>
</dbReference>
<evidence type="ECO:0000256" key="6">
    <source>
        <dbReference type="SAM" id="MobiDB-lite"/>
    </source>
</evidence>
<feature type="compositionally biased region" description="Basic and acidic residues" evidence="6">
    <location>
        <begin position="364"/>
        <end position="375"/>
    </location>
</feature>
<dbReference type="CDD" id="cd03467">
    <property type="entry name" value="Rieske"/>
    <property type="match status" value="1"/>
</dbReference>
<evidence type="ECO:0000259" key="8">
    <source>
        <dbReference type="PROSITE" id="PS51296"/>
    </source>
</evidence>
<feature type="compositionally biased region" description="Polar residues" evidence="6">
    <location>
        <begin position="310"/>
        <end position="319"/>
    </location>
</feature>
<keyword evidence="7" id="KW-0812">Transmembrane</keyword>
<keyword evidence="1" id="KW-0001">2Fe-2S</keyword>
<keyword evidence="2" id="KW-0479">Metal-binding</keyword>
<dbReference type="Gene3D" id="2.102.10.10">
    <property type="entry name" value="Rieske [2Fe-2S] iron-sulphur domain"/>
    <property type="match status" value="1"/>
</dbReference>